<dbReference type="GO" id="GO:0016192">
    <property type="term" value="P:vesicle-mediated transport"/>
    <property type="evidence" value="ECO:0007669"/>
    <property type="project" value="InterPro"/>
</dbReference>
<evidence type="ECO:0000313" key="3">
    <source>
        <dbReference type="EMBL" id="OAJ42811.1"/>
    </source>
</evidence>
<protein>
    <recommendedName>
        <fullName evidence="2">VPS9 domain-containing protein</fullName>
    </recommendedName>
</protein>
<reference evidence="3 4" key="1">
    <citation type="submission" date="2006-10" db="EMBL/GenBank/DDBJ databases">
        <title>The Genome Sequence of Batrachochytrium dendrobatidis JEL423.</title>
        <authorList>
            <consortium name="The Broad Institute Genome Sequencing Platform"/>
            <person name="Birren B."/>
            <person name="Lander E."/>
            <person name="Galagan J."/>
            <person name="Cuomo C."/>
            <person name="Devon K."/>
            <person name="Jaffe D."/>
            <person name="Butler J."/>
            <person name="Alvarez P."/>
            <person name="Gnerre S."/>
            <person name="Grabherr M."/>
            <person name="Kleber M."/>
            <person name="Mauceli E."/>
            <person name="Brockman W."/>
            <person name="Young S."/>
            <person name="LaButti K."/>
            <person name="Sykes S."/>
            <person name="DeCaprio D."/>
            <person name="Crawford M."/>
            <person name="Koehrsen M."/>
            <person name="Engels R."/>
            <person name="Montgomery P."/>
            <person name="Pearson M."/>
            <person name="Howarth C."/>
            <person name="Larson L."/>
            <person name="White J."/>
            <person name="O'Leary S."/>
            <person name="Kodira C."/>
            <person name="Zeng Q."/>
            <person name="Yandava C."/>
            <person name="Alvarado L."/>
            <person name="Longcore J."/>
            <person name="James T."/>
        </authorList>
    </citation>
    <scope>NUCLEOTIDE SEQUENCE [LARGE SCALE GENOMIC DNA]</scope>
    <source>
        <strain evidence="3 4">JEL423</strain>
    </source>
</reference>
<dbReference type="PANTHER" id="PTHR23101">
    <property type="entry name" value="RAB GDP/GTP EXCHANGE FACTOR"/>
    <property type="match status" value="1"/>
</dbReference>
<dbReference type="STRING" id="403673.A0A177WTU9"/>
<sequence>MTVDFDRFVTQLRHKNGADLTAQLKAFLTKFSEHPNILQGQRKLISSFLEHIYTESITHAAFQGDTEDDPVDVENIQEGWEKLVMSKVYDRVFCAANTDEHKSNMILEKKFETFGFIEERHLDIGCSFNLSLEVAQAELLRINGYKSPRDKLVILQNVLQLVVDLIKRNDPEGDNAGNDNLLPTLILVFIRAKPPKMISNIKYIMRFRNAHELEQGSNQYCITNVMGVISFIYNMNAKSLTLTEEEQEKMGVSLQSVQLQQQQERQQWGRSTTNGAKEFNRIAGQVSQFFGSIFKEVKTMGTQAAEDLAGLVSSEYPAVSPSESQSSPTALPMLDKVSIDSSTREYPLQDYSHQPIKSPQEQEFELQLAMALSLSEKETSGSMTMDHLNPVIDTSIVGGDSMEHGNDSPSLEQHLQAIDEAVERRKELEASKNLPSS</sequence>
<dbReference type="InterPro" id="IPR003123">
    <property type="entry name" value="VPS9"/>
</dbReference>
<organism evidence="3 4">
    <name type="scientific">Batrachochytrium dendrobatidis (strain JEL423)</name>
    <dbReference type="NCBI Taxonomy" id="403673"/>
    <lineage>
        <taxon>Eukaryota</taxon>
        <taxon>Fungi</taxon>
        <taxon>Fungi incertae sedis</taxon>
        <taxon>Chytridiomycota</taxon>
        <taxon>Chytridiomycota incertae sedis</taxon>
        <taxon>Chytridiomycetes</taxon>
        <taxon>Rhizophydiales</taxon>
        <taxon>Rhizophydiales incertae sedis</taxon>
        <taxon>Batrachochytrium</taxon>
    </lineage>
</organism>
<dbReference type="InterPro" id="IPR045046">
    <property type="entry name" value="Vps9-like"/>
</dbReference>
<dbReference type="VEuPathDB" id="FungiDB:BDEG_26222"/>
<dbReference type="Proteomes" id="UP000077115">
    <property type="component" value="Unassembled WGS sequence"/>
</dbReference>
<reference evidence="3 4" key="2">
    <citation type="submission" date="2016-05" db="EMBL/GenBank/DDBJ databases">
        <title>Lineage-specific infection strategies underlie the spectrum of fungal disease in amphibians.</title>
        <authorList>
            <person name="Cuomo C.A."/>
            <person name="Farrer R.A."/>
            <person name="James T."/>
            <person name="Longcore J."/>
            <person name="Birren B."/>
        </authorList>
    </citation>
    <scope>NUCLEOTIDE SEQUENCE [LARGE SCALE GENOMIC DNA]</scope>
    <source>
        <strain evidence="3 4">JEL423</strain>
    </source>
</reference>
<dbReference type="Pfam" id="PF02204">
    <property type="entry name" value="VPS9"/>
    <property type="match status" value="1"/>
</dbReference>
<name>A0A177WTU9_BATDL</name>
<feature type="region of interest" description="Disordered" evidence="1">
    <location>
        <begin position="399"/>
        <end position="419"/>
    </location>
</feature>
<dbReference type="GO" id="GO:0005829">
    <property type="term" value="C:cytosol"/>
    <property type="evidence" value="ECO:0007669"/>
    <property type="project" value="TreeGrafter"/>
</dbReference>
<dbReference type="InterPro" id="IPR041545">
    <property type="entry name" value="DUF5601"/>
</dbReference>
<dbReference type="SUPFAM" id="SSF109993">
    <property type="entry name" value="VPS9 domain"/>
    <property type="match status" value="1"/>
</dbReference>
<evidence type="ECO:0000313" key="4">
    <source>
        <dbReference type="Proteomes" id="UP000077115"/>
    </source>
</evidence>
<dbReference type="Gene3D" id="1.20.1050.80">
    <property type="entry name" value="VPS9 domain"/>
    <property type="match status" value="1"/>
</dbReference>
<dbReference type="OrthoDB" id="300289at2759"/>
<dbReference type="EMBL" id="DS022308">
    <property type="protein sequence ID" value="OAJ42811.1"/>
    <property type="molecule type" value="Genomic_DNA"/>
</dbReference>
<dbReference type="GO" id="GO:0030139">
    <property type="term" value="C:endocytic vesicle"/>
    <property type="evidence" value="ECO:0007669"/>
    <property type="project" value="TreeGrafter"/>
</dbReference>
<evidence type="ECO:0000256" key="1">
    <source>
        <dbReference type="SAM" id="MobiDB-lite"/>
    </source>
</evidence>
<evidence type="ECO:0000259" key="2">
    <source>
        <dbReference type="PROSITE" id="PS51205"/>
    </source>
</evidence>
<dbReference type="eggNOG" id="KOG2319">
    <property type="taxonomic scope" value="Eukaryota"/>
</dbReference>
<gene>
    <name evidence="3" type="ORF">BDEG_26222</name>
</gene>
<dbReference type="Pfam" id="PF18151">
    <property type="entry name" value="DUF5601"/>
    <property type="match status" value="1"/>
</dbReference>
<feature type="domain" description="VPS9" evidence="2">
    <location>
        <begin position="101"/>
        <end position="241"/>
    </location>
</feature>
<dbReference type="Gene3D" id="1.10.246.120">
    <property type="match status" value="1"/>
</dbReference>
<dbReference type="AlphaFoldDB" id="A0A177WTU9"/>
<proteinExistence type="predicted"/>
<dbReference type="InterPro" id="IPR037191">
    <property type="entry name" value="VPS9_dom_sf"/>
</dbReference>
<dbReference type="PROSITE" id="PS51205">
    <property type="entry name" value="VPS9"/>
    <property type="match status" value="1"/>
</dbReference>
<accession>A0A177WTU9</accession>
<dbReference type="GO" id="GO:0031267">
    <property type="term" value="F:small GTPase binding"/>
    <property type="evidence" value="ECO:0007669"/>
    <property type="project" value="TreeGrafter"/>
</dbReference>
<dbReference type="GO" id="GO:0005085">
    <property type="term" value="F:guanyl-nucleotide exchange factor activity"/>
    <property type="evidence" value="ECO:0007669"/>
    <property type="project" value="InterPro"/>
</dbReference>
<dbReference type="PANTHER" id="PTHR23101:SF25">
    <property type="entry name" value="GTPASE-ACTIVATING PROTEIN AND VPS9 DOMAIN-CONTAINING PROTEIN 1"/>
    <property type="match status" value="1"/>
</dbReference>
<dbReference type="SMART" id="SM00167">
    <property type="entry name" value="VPS9"/>
    <property type="match status" value="1"/>
</dbReference>